<keyword evidence="1" id="KW-0479">Metal-binding</keyword>
<gene>
    <name evidence="3" type="ORF">OB919_14145</name>
</gene>
<protein>
    <submittedName>
        <fullName evidence="3">Cupin domain-containing protein</fullName>
    </submittedName>
</protein>
<sequence length="145" mass="16230">MDFLDDPEPHRPENRVLHRDDAPIIDLSEVDDVRPDVGIQAIDELLELETMGAKLWHFEPGEEVGYHAHPEEEEFYFVLEGEFSLKLGPPDDPEYVTVGPGTFWAAGPYEPHGHRYVGEETGVVLALGAPPGNDEVLNPYELESP</sequence>
<dbReference type="InterPro" id="IPR014710">
    <property type="entry name" value="RmlC-like_jellyroll"/>
</dbReference>
<reference evidence="3 4" key="1">
    <citation type="submission" date="2022-09" db="EMBL/GenBank/DDBJ databases">
        <title>Enrichment on poylsaccharides allowed isolation of novel metabolic and taxonomic groups of Haloarchaea.</title>
        <authorList>
            <person name="Sorokin D.Y."/>
            <person name="Elcheninov A.G."/>
            <person name="Khizhniak T.V."/>
            <person name="Kolganova T.V."/>
            <person name="Kublanov I.V."/>
        </authorList>
    </citation>
    <scope>NUCLEOTIDE SEQUENCE [LARGE SCALE GENOMIC DNA]</scope>
    <source>
        <strain evidence="3 4">AArc-curdl1</strain>
    </source>
</reference>
<dbReference type="Proteomes" id="UP001321047">
    <property type="component" value="Unassembled WGS sequence"/>
</dbReference>
<dbReference type="AlphaFoldDB" id="A0AAP3E6U8"/>
<evidence type="ECO:0000313" key="4">
    <source>
        <dbReference type="Proteomes" id="UP001321047"/>
    </source>
</evidence>
<organism evidence="3 4">
    <name type="scientific">Natronosalvus hydrolyticus</name>
    <dbReference type="NCBI Taxonomy" id="2979988"/>
    <lineage>
        <taxon>Archaea</taxon>
        <taxon>Methanobacteriati</taxon>
        <taxon>Methanobacteriota</taxon>
        <taxon>Stenosarchaea group</taxon>
        <taxon>Halobacteria</taxon>
        <taxon>Halobacteriales</taxon>
        <taxon>Natrialbaceae</taxon>
        <taxon>Natronosalvus</taxon>
    </lineage>
</organism>
<dbReference type="Pfam" id="PF07883">
    <property type="entry name" value="Cupin_2"/>
    <property type="match status" value="1"/>
</dbReference>
<dbReference type="CDD" id="cd02208">
    <property type="entry name" value="cupin_RmlC-like"/>
    <property type="match status" value="1"/>
</dbReference>
<name>A0AAP3E6U8_9EURY</name>
<keyword evidence="4" id="KW-1185">Reference proteome</keyword>
<comment type="caution">
    <text evidence="3">The sequence shown here is derived from an EMBL/GenBank/DDBJ whole genome shotgun (WGS) entry which is preliminary data.</text>
</comment>
<dbReference type="PANTHER" id="PTHR35848:SF9">
    <property type="entry name" value="SLL1358 PROTEIN"/>
    <property type="match status" value="1"/>
</dbReference>
<proteinExistence type="predicted"/>
<dbReference type="Gene3D" id="2.60.120.10">
    <property type="entry name" value="Jelly Rolls"/>
    <property type="match status" value="1"/>
</dbReference>
<dbReference type="GO" id="GO:0046872">
    <property type="term" value="F:metal ion binding"/>
    <property type="evidence" value="ECO:0007669"/>
    <property type="project" value="UniProtKB-KW"/>
</dbReference>
<dbReference type="RefSeq" id="WP_342809428.1">
    <property type="nucleotide sequence ID" value="NZ_JAOPJZ010000013.1"/>
</dbReference>
<feature type="domain" description="Cupin type-2" evidence="2">
    <location>
        <begin position="55"/>
        <end position="126"/>
    </location>
</feature>
<dbReference type="InterPro" id="IPR051610">
    <property type="entry name" value="GPI/OXD"/>
</dbReference>
<dbReference type="InterPro" id="IPR013096">
    <property type="entry name" value="Cupin_2"/>
</dbReference>
<evidence type="ECO:0000256" key="1">
    <source>
        <dbReference type="ARBA" id="ARBA00022723"/>
    </source>
</evidence>
<evidence type="ECO:0000259" key="2">
    <source>
        <dbReference type="Pfam" id="PF07883"/>
    </source>
</evidence>
<dbReference type="InterPro" id="IPR011051">
    <property type="entry name" value="RmlC_Cupin_sf"/>
</dbReference>
<dbReference type="PANTHER" id="PTHR35848">
    <property type="entry name" value="OXALATE-BINDING PROTEIN"/>
    <property type="match status" value="1"/>
</dbReference>
<dbReference type="SUPFAM" id="SSF51182">
    <property type="entry name" value="RmlC-like cupins"/>
    <property type="match status" value="1"/>
</dbReference>
<dbReference type="EMBL" id="JAOPJZ010000013">
    <property type="protein sequence ID" value="MCU4753103.1"/>
    <property type="molecule type" value="Genomic_DNA"/>
</dbReference>
<evidence type="ECO:0000313" key="3">
    <source>
        <dbReference type="EMBL" id="MCU4753103.1"/>
    </source>
</evidence>
<accession>A0AAP3E6U8</accession>